<name>A0ACC1S5L4_9APHY</name>
<sequence length="201" mass="21756">MQPLRRIAVLIGSSRHGGNGAGLAAWVSTLLDRRLNASTKSYEIVTVNPTVAPLPLGPVLEGARMPAQVPNASSYASSNVQKWSTFASSCSAFAIVSPEYNSGYPGELKNAIDHLYKEWLGKPVLLVTYGAGGGFRCADQLRTIFIGLKMPVVEDAVNIRLPPEFVGGEQRVLPEQKFPEFLSPYEEQTNSAADHLKVKLT</sequence>
<keyword evidence="2" id="KW-1185">Reference proteome</keyword>
<evidence type="ECO:0000313" key="2">
    <source>
        <dbReference type="Proteomes" id="UP001148662"/>
    </source>
</evidence>
<dbReference type="EMBL" id="JANHOG010001726">
    <property type="protein sequence ID" value="KAJ3532525.1"/>
    <property type="molecule type" value="Genomic_DNA"/>
</dbReference>
<dbReference type="Proteomes" id="UP001148662">
    <property type="component" value="Unassembled WGS sequence"/>
</dbReference>
<evidence type="ECO:0000313" key="1">
    <source>
        <dbReference type="EMBL" id="KAJ3532525.1"/>
    </source>
</evidence>
<organism evidence="1 2">
    <name type="scientific">Phlebia brevispora</name>
    <dbReference type="NCBI Taxonomy" id="194682"/>
    <lineage>
        <taxon>Eukaryota</taxon>
        <taxon>Fungi</taxon>
        <taxon>Dikarya</taxon>
        <taxon>Basidiomycota</taxon>
        <taxon>Agaricomycotina</taxon>
        <taxon>Agaricomycetes</taxon>
        <taxon>Polyporales</taxon>
        <taxon>Meruliaceae</taxon>
        <taxon>Phlebia</taxon>
    </lineage>
</organism>
<reference evidence="1" key="1">
    <citation type="submission" date="2022-07" db="EMBL/GenBank/DDBJ databases">
        <title>Genome Sequence of Phlebia brevispora.</title>
        <authorList>
            <person name="Buettner E."/>
        </authorList>
    </citation>
    <scope>NUCLEOTIDE SEQUENCE</scope>
    <source>
        <strain evidence="1">MPL23</strain>
    </source>
</reference>
<accession>A0ACC1S5L4</accession>
<proteinExistence type="predicted"/>
<comment type="caution">
    <text evidence="1">The sequence shown here is derived from an EMBL/GenBank/DDBJ whole genome shotgun (WGS) entry which is preliminary data.</text>
</comment>
<protein>
    <submittedName>
        <fullName evidence="1">Uncharacterized protein</fullName>
    </submittedName>
</protein>
<gene>
    <name evidence="1" type="ORF">NM688_g7408</name>
</gene>